<dbReference type="Proteomes" id="UP000299102">
    <property type="component" value="Unassembled WGS sequence"/>
</dbReference>
<evidence type="ECO:0000313" key="2">
    <source>
        <dbReference type="Proteomes" id="UP000299102"/>
    </source>
</evidence>
<keyword evidence="2" id="KW-1185">Reference proteome</keyword>
<dbReference type="EMBL" id="BGZK01001301">
    <property type="protein sequence ID" value="GBP76733.1"/>
    <property type="molecule type" value="Genomic_DNA"/>
</dbReference>
<accession>A0A4C1YP02</accession>
<name>A0A4C1YP02_EUMVA</name>
<organism evidence="1 2">
    <name type="scientific">Eumeta variegata</name>
    <name type="common">Bagworm moth</name>
    <name type="synonym">Eumeta japonica</name>
    <dbReference type="NCBI Taxonomy" id="151549"/>
    <lineage>
        <taxon>Eukaryota</taxon>
        <taxon>Metazoa</taxon>
        <taxon>Ecdysozoa</taxon>
        <taxon>Arthropoda</taxon>
        <taxon>Hexapoda</taxon>
        <taxon>Insecta</taxon>
        <taxon>Pterygota</taxon>
        <taxon>Neoptera</taxon>
        <taxon>Endopterygota</taxon>
        <taxon>Lepidoptera</taxon>
        <taxon>Glossata</taxon>
        <taxon>Ditrysia</taxon>
        <taxon>Tineoidea</taxon>
        <taxon>Psychidae</taxon>
        <taxon>Oiketicinae</taxon>
        <taxon>Eumeta</taxon>
    </lineage>
</organism>
<gene>
    <name evidence="1" type="ORF">EVAR_11840_1</name>
</gene>
<proteinExistence type="predicted"/>
<reference evidence="1 2" key="1">
    <citation type="journal article" date="2019" name="Commun. Biol.">
        <title>The bagworm genome reveals a unique fibroin gene that provides high tensile strength.</title>
        <authorList>
            <person name="Kono N."/>
            <person name="Nakamura H."/>
            <person name="Ohtoshi R."/>
            <person name="Tomita M."/>
            <person name="Numata K."/>
            <person name="Arakawa K."/>
        </authorList>
    </citation>
    <scope>NUCLEOTIDE SEQUENCE [LARGE SCALE GENOMIC DNA]</scope>
</reference>
<sequence>MRRSRASAPSRCADLLCGNRAGLNRCIVAVFGLTIFRIDTRSLYSSCRFHKKKARDDVISIFQFKSDKNVQNDPEYQVNCARKEDIFVLAMMRRMFIDGVSSSLRRGGRVPAPMHLAHLNEGVLSSGALT</sequence>
<comment type="caution">
    <text evidence="1">The sequence shown here is derived from an EMBL/GenBank/DDBJ whole genome shotgun (WGS) entry which is preliminary data.</text>
</comment>
<protein>
    <submittedName>
        <fullName evidence="1">Uncharacterized protein</fullName>
    </submittedName>
</protein>
<dbReference type="AlphaFoldDB" id="A0A4C1YP02"/>
<evidence type="ECO:0000313" key="1">
    <source>
        <dbReference type="EMBL" id="GBP76733.1"/>
    </source>
</evidence>